<accession>A0ABP5CS22</accession>
<dbReference type="Proteomes" id="UP001501116">
    <property type="component" value="Unassembled WGS sequence"/>
</dbReference>
<name>A0ABP5CS22_9PSEU</name>
<reference evidence="3" key="1">
    <citation type="journal article" date="2019" name="Int. J. Syst. Evol. Microbiol.">
        <title>The Global Catalogue of Microorganisms (GCM) 10K type strain sequencing project: providing services to taxonomists for standard genome sequencing and annotation.</title>
        <authorList>
            <consortium name="The Broad Institute Genomics Platform"/>
            <consortium name="The Broad Institute Genome Sequencing Center for Infectious Disease"/>
            <person name="Wu L."/>
            <person name="Ma J."/>
        </authorList>
    </citation>
    <scope>NUCLEOTIDE SEQUENCE [LARGE SCALE GENOMIC DNA]</scope>
    <source>
        <strain evidence="3">JCM 14545</strain>
    </source>
</reference>
<sequence length="102" mass="10440">MIASTTPQDVPEATMLGTEPAPSSTTSSRSIIRGRPAAPSATSRTPPPNYASRSGATVTPILGASGHERHPSGPYGISSRPVNTDRLTVVVSQGASRLRSSA</sequence>
<dbReference type="EMBL" id="BAAANN010000018">
    <property type="protein sequence ID" value="GAA1967992.1"/>
    <property type="molecule type" value="Genomic_DNA"/>
</dbReference>
<proteinExistence type="predicted"/>
<feature type="compositionally biased region" description="Low complexity" evidence="1">
    <location>
        <begin position="23"/>
        <end position="44"/>
    </location>
</feature>
<feature type="region of interest" description="Disordered" evidence="1">
    <location>
        <begin position="1"/>
        <end position="85"/>
    </location>
</feature>
<keyword evidence="3" id="KW-1185">Reference proteome</keyword>
<gene>
    <name evidence="2" type="ORF">GCM10009754_46050</name>
</gene>
<comment type="caution">
    <text evidence="2">The sequence shown here is derived from an EMBL/GenBank/DDBJ whole genome shotgun (WGS) entry which is preliminary data.</text>
</comment>
<evidence type="ECO:0000256" key="1">
    <source>
        <dbReference type="SAM" id="MobiDB-lite"/>
    </source>
</evidence>
<evidence type="ECO:0000313" key="3">
    <source>
        <dbReference type="Proteomes" id="UP001501116"/>
    </source>
</evidence>
<evidence type="ECO:0000313" key="2">
    <source>
        <dbReference type="EMBL" id="GAA1967992.1"/>
    </source>
</evidence>
<protein>
    <submittedName>
        <fullName evidence="2">Uncharacterized protein</fullName>
    </submittedName>
</protein>
<organism evidence="2 3">
    <name type="scientific">Amycolatopsis minnesotensis</name>
    <dbReference type="NCBI Taxonomy" id="337894"/>
    <lineage>
        <taxon>Bacteria</taxon>
        <taxon>Bacillati</taxon>
        <taxon>Actinomycetota</taxon>
        <taxon>Actinomycetes</taxon>
        <taxon>Pseudonocardiales</taxon>
        <taxon>Pseudonocardiaceae</taxon>
        <taxon>Amycolatopsis</taxon>
    </lineage>
</organism>